<dbReference type="PIRSF" id="PIRSF006324">
    <property type="entry name" value="LeuE"/>
    <property type="match status" value="1"/>
</dbReference>
<dbReference type="GO" id="GO:0005886">
    <property type="term" value="C:plasma membrane"/>
    <property type="evidence" value="ECO:0007669"/>
    <property type="project" value="UniProtKB-SubCell"/>
</dbReference>
<keyword evidence="5 6" id="KW-0472">Membrane</keyword>
<reference evidence="7 8" key="1">
    <citation type="submission" date="2020-08" db="EMBL/GenBank/DDBJ databases">
        <title>Genomic Encyclopedia of Type Strains, Phase IV (KMG-IV): sequencing the most valuable type-strain genomes for metagenomic binning, comparative biology and taxonomic classification.</title>
        <authorList>
            <person name="Goeker M."/>
        </authorList>
    </citation>
    <scope>NUCLEOTIDE SEQUENCE [LARGE SCALE GENOMIC DNA]</scope>
    <source>
        <strain evidence="7 8">DSM 101791</strain>
    </source>
</reference>
<proteinExistence type="predicted"/>
<name>A0A7W8LQX8_9DEIO</name>
<evidence type="ECO:0000256" key="1">
    <source>
        <dbReference type="ARBA" id="ARBA00004651"/>
    </source>
</evidence>
<evidence type="ECO:0000256" key="3">
    <source>
        <dbReference type="ARBA" id="ARBA00022692"/>
    </source>
</evidence>
<dbReference type="GO" id="GO:0015171">
    <property type="term" value="F:amino acid transmembrane transporter activity"/>
    <property type="evidence" value="ECO:0007669"/>
    <property type="project" value="TreeGrafter"/>
</dbReference>
<feature type="transmembrane region" description="Helical" evidence="6">
    <location>
        <begin position="39"/>
        <end position="64"/>
    </location>
</feature>
<keyword evidence="2" id="KW-1003">Cell membrane</keyword>
<dbReference type="EMBL" id="JACHFN010000011">
    <property type="protein sequence ID" value="MBB5235311.1"/>
    <property type="molecule type" value="Genomic_DNA"/>
</dbReference>
<evidence type="ECO:0000313" key="8">
    <source>
        <dbReference type="Proteomes" id="UP000525389"/>
    </source>
</evidence>
<accession>A0A7W8LQX8</accession>
<comment type="caution">
    <text evidence="7">The sequence shown here is derived from an EMBL/GenBank/DDBJ whole genome shotgun (WGS) entry which is preliminary data.</text>
</comment>
<keyword evidence="3 6" id="KW-0812">Transmembrane</keyword>
<keyword evidence="4 6" id="KW-1133">Transmembrane helix</keyword>
<comment type="subcellular location">
    <subcellularLocation>
        <location evidence="1">Cell membrane</location>
        <topology evidence="1">Multi-pass membrane protein</topology>
    </subcellularLocation>
</comment>
<dbReference type="AlphaFoldDB" id="A0A7W8LQX8"/>
<evidence type="ECO:0000256" key="6">
    <source>
        <dbReference type="SAM" id="Phobius"/>
    </source>
</evidence>
<keyword evidence="8" id="KW-1185">Reference proteome</keyword>
<dbReference type="PANTHER" id="PTHR30086:SF20">
    <property type="entry name" value="ARGININE EXPORTER PROTEIN ARGO-RELATED"/>
    <property type="match status" value="1"/>
</dbReference>
<sequence length="206" mass="21034">MDGSLLGFVVFSLLLTLTPGADTALVTRAALAGGRPAGFGAVLGVSSGLLFHAALSALGLSVILARSAALYEAVKLAGAAYLLYLGVRAWLDARHTAQATAEAVRPSLGFGAALGQGLTTNVLNPKVALFYLTVLPQFVPPGPGALGHALGLALIHFSWGVLWLGTLVLLIGTLAPRLRAPRVRAGLERVTGGAMVLLGLRVALGR</sequence>
<evidence type="ECO:0000313" key="7">
    <source>
        <dbReference type="EMBL" id="MBB5235311.1"/>
    </source>
</evidence>
<feature type="transmembrane region" description="Helical" evidence="6">
    <location>
        <begin position="73"/>
        <end position="91"/>
    </location>
</feature>
<evidence type="ECO:0000256" key="4">
    <source>
        <dbReference type="ARBA" id="ARBA00022989"/>
    </source>
</evidence>
<gene>
    <name evidence="7" type="ORF">HNQ09_002765</name>
</gene>
<organism evidence="7 8">
    <name type="scientific">Deinococcus budaensis</name>
    <dbReference type="NCBI Taxonomy" id="1665626"/>
    <lineage>
        <taxon>Bacteria</taxon>
        <taxon>Thermotogati</taxon>
        <taxon>Deinococcota</taxon>
        <taxon>Deinococci</taxon>
        <taxon>Deinococcales</taxon>
        <taxon>Deinococcaceae</taxon>
        <taxon>Deinococcus</taxon>
    </lineage>
</organism>
<dbReference type="PANTHER" id="PTHR30086">
    <property type="entry name" value="ARGININE EXPORTER PROTEIN ARGO"/>
    <property type="match status" value="1"/>
</dbReference>
<evidence type="ECO:0000256" key="2">
    <source>
        <dbReference type="ARBA" id="ARBA00022475"/>
    </source>
</evidence>
<dbReference type="Pfam" id="PF01810">
    <property type="entry name" value="LysE"/>
    <property type="match status" value="1"/>
</dbReference>
<dbReference type="InterPro" id="IPR001123">
    <property type="entry name" value="LeuE-type"/>
</dbReference>
<protein>
    <submittedName>
        <fullName evidence="7">Threonine/homoserine/homoserine lactone efflux protein</fullName>
    </submittedName>
</protein>
<evidence type="ECO:0000256" key="5">
    <source>
        <dbReference type="ARBA" id="ARBA00023136"/>
    </source>
</evidence>
<dbReference type="Proteomes" id="UP000525389">
    <property type="component" value="Unassembled WGS sequence"/>
</dbReference>
<dbReference type="RefSeq" id="WP_184030323.1">
    <property type="nucleotide sequence ID" value="NZ_JACHFN010000011.1"/>
</dbReference>
<feature type="transmembrane region" description="Helical" evidence="6">
    <location>
        <begin position="149"/>
        <end position="174"/>
    </location>
</feature>